<dbReference type="EMBL" id="UZAF01016622">
    <property type="protein sequence ID" value="VDO31282.1"/>
    <property type="molecule type" value="Genomic_DNA"/>
</dbReference>
<feature type="region of interest" description="Disordered" evidence="1">
    <location>
        <begin position="1"/>
        <end position="78"/>
    </location>
</feature>
<evidence type="ECO:0000313" key="4">
    <source>
        <dbReference type="WBParaSite" id="HPLM_0000722501-mRNA-1"/>
    </source>
</evidence>
<feature type="compositionally biased region" description="Pro residues" evidence="1">
    <location>
        <begin position="31"/>
        <end position="63"/>
    </location>
</feature>
<feature type="compositionally biased region" description="Low complexity" evidence="1">
    <location>
        <begin position="1"/>
        <end position="17"/>
    </location>
</feature>
<reference evidence="4" key="1">
    <citation type="submission" date="2017-02" db="UniProtKB">
        <authorList>
            <consortium name="WormBaseParasite"/>
        </authorList>
    </citation>
    <scope>IDENTIFICATION</scope>
</reference>
<feature type="compositionally biased region" description="Low complexity" evidence="1">
    <location>
        <begin position="112"/>
        <end position="125"/>
    </location>
</feature>
<dbReference type="OrthoDB" id="5863468at2759"/>
<evidence type="ECO:0000256" key="1">
    <source>
        <dbReference type="SAM" id="MobiDB-lite"/>
    </source>
</evidence>
<feature type="compositionally biased region" description="Low complexity" evidence="1">
    <location>
        <begin position="141"/>
        <end position="152"/>
    </location>
</feature>
<dbReference type="Proteomes" id="UP000268014">
    <property type="component" value="Unassembled WGS sequence"/>
</dbReference>
<accession>A0A0N4WA41</accession>
<keyword evidence="3" id="KW-1185">Reference proteome</keyword>
<proteinExistence type="predicted"/>
<evidence type="ECO:0000313" key="3">
    <source>
        <dbReference type="Proteomes" id="UP000268014"/>
    </source>
</evidence>
<dbReference type="WBParaSite" id="HPLM_0000722501-mRNA-1">
    <property type="protein sequence ID" value="HPLM_0000722501-mRNA-1"/>
    <property type="gene ID" value="HPLM_0000722501"/>
</dbReference>
<feature type="region of interest" description="Disordered" evidence="1">
    <location>
        <begin position="93"/>
        <end position="171"/>
    </location>
</feature>
<organism evidence="4">
    <name type="scientific">Haemonchus placei</name>
    <name type="common">Barber's pole worm</name>
    <dbReference type="NCBI Taxonomy" id="6290"/>
    <lineage>
        <taxon>Eukaryota</taxon>
        <taxon>Metazoa</taxon>
        <taxon>Ecdysozoa</taxon>
        <taxon>Nematoda</taxon>
        <taxon>Chromadorea</taxon>
        <taxon>Rhabditida</taxon>
        <taxon>Rhabditina</taxon>
        <taxon>Rhabditomorpha</taxon>
        <taxon>Strongyloidea</taxon>
        <taxon>Trichostrongylidae</taxon>
        <taxon>Haemonchus</taxon>
    </lineage>
</organism>
<dbReference type="STRING" id="6290.A0A0N4WA41"/>
<gene>
    <name evidence="2" type="ORF">HPLM_LOCUS7217</name>
</gene>
<dbReference type="AlphaFoldDB" id="A0A0N4WA41"/>
<name>A0A0N4WA41_HAEPC</name>
<sequence>MRESSARSSSVSSTGRSPIVGGFGMDARFPGRPPGAGGPPPQSMPPPPQPFPPNGAGAPPPPHNLLAMQAGPQQPVSNPVGLGSMFGSNAFGGSQDLLRSAHPGANQPFGGQPMAMSPSSQMMRSGMPPAPQRQNSASGVGWQIQGPGQQRGPPTPSQQMDFQPQPPPTSSQVRVFRFPQVHLVSTEISLKGFSTTVLFVFLFKFLPVFLKSFCSCPSIFEAKMFSVSSS</sequence>
<evidence type="ECO:0000313" key="2">
    <source>
        <dbReference type="EMBL" id="VDO31282.1"/>
    </source>
</evidence>
<protein>
    <submittedName>
        <fullName evidence="4">WH2 domain-containing protein</fullName>
    </submittedName>
</protein>
<reference evidence="2 3" key="2">
    <citation type="submission" date="2018-11" db="EMBL/GenBank/DDBJ databases">
        <authorList>
            <consortium name="Pathogen Informatics"/>
        </authorList>
    </citation>
    <scope>NUCLEOTIDE SEQUENCE [LARGE SCALE GENOMIC DNA]</scope>
    <source>
        <strain evidence="2 3">MHpl1</strain>
    </source>
</reference>